<protein>
    <submittedName>
        <fullName evidence="1">Uncharacterized protein</fullName>
    </submittedName>
</protein>
<proteinExistence type="predicted"/>
<gene>
    <name evidence="1" type="ORF">BN890_49160</name>
</gene>
<dbReference type="AlphaFoldDB" id="D4VIS8"/>
<accession>D4VIS8</accession>
<dbReference type="RefSeq" id="WP_008016945.1">
    <property type="nucleotide sequence ID" value="NZ_ADKP01000067.1"/>
</dbReference>
<comment type="caution">
    <text evidence="1">The sequence shown here is derived from an EMBL/GenBank/DDBJ whole genome shotgun (WGS) entry which is preliminary data.</text>
</comment>
<organism evidence="1 2">
    <name type="scientific">Bacteroides xylanisolvens SD CC 1b</name>
    <dbReference type="NCBI Taxonomy" id="702447"/>
    <lineage>
        <taxon>Bacteria</taxon>
        <taxon>Pseudomonadati</taxon>
        <taxon>Bacteroidota</taxon>
        <taxon>Bacteroidia</taxon>
        <taxon>Bacteroidales</taxon>
        <taxon>Bacteroidaceae</taxon>
        <taxon>Bacteroides</taxon>
    </lineage>
</organism>
<dbReference type="Proteomes" id="UP000019380">
    <property type="component" value="Unassembled WGS sequence"/>
</dbReference>
<sequence>MISRPAKGWVNTVKKDWFKRREIVKRKWNGININGASGNRNPGYIG</sequence>
<reference evidence="1 2" key="1">
    <citation type="submission" date="2013-12" db="EMBL/GenBank/DDBJ databases">
        <title>Improved hybrid genome assemblies of Bacteroides xylanisolvens SD CC 1b and Bacteroides xylanisolvens SD CC 2a using Illumina and 454 Sequencing.</title>
        <authorList>
            <person name="Ramaraj T."/>
            <person name="Sundararajan A."/>
            <person name="Mudge J."/>
            <person name="Schilkey F.D."/>
            <person name="Delvecchio V."/>
            <person name="Donlon M."/>
            <person name="Ziemer C."/>
        </authorList>
    </citation>
    <scope>NUCLEOTIDE SEQUENCE [LARGE SCALE GENOMIC DNA]</scope>
</reference>
<evidence type="ECO:0000313" key="2">
    <source>
        <dbReference type="Proteomes" id="UP000019380"/>
    </source>
</evidence>
<name>D4VIS8_9BACE</name>
<dbReference type="EMBL" id="CBXG010000054">
    <property type="protein sequence ID" value="CDM07292.1"/>
    <property type="molecule type" value="Genomic_DNA"/>
</dbReference>
<evidence type="ECO:0000313" key="1">
    <source>
        <dbReference type="EMBL" id="CDM07292.1"/>
    </source>
</evidence>